<accession>A0A7S9XGE7</accession>
<protein>
    <submittedName>
        <fullName evidence="1">Uncharacterized protein</fullName>
    </submittedName>
</protein>
<name>A0A7S9XGE7_9VIRU</name>
<gene>
    <name evidence="1" type="ORF">NIOZUU159_00062</name>
</gene>
<sequence length="44" mass="5329">MKMVMMLMVMINNILIEIENILLNLFEEYDITDVWDIQNKINNI</sequence>
<proteinExistence type="predicted"/>
<reference evidence="1" key="1">
    <citation type="submission" date="2020-08" db="EMBL/GenBank/DDBJ databases">
        <title>Bridging the membrane lipid divide: bacteria of the FCB group superphylum have the potential to synthesize archaeal ether lipids.</title>
        <authorList>
            <person name="Villanueva L."/>
            <person name="von Meijenfeldt F.A.B."/>
            <person name="Westbye A.B."/>
            <person name="Yadav S."/>
            <person name="Hopmans E.C."/>
            <person name="Dutilh B.E."/>
            <person name="Sinninghe Damste J.S."/>
        </authorList>
    </citation>
    <scope>NUCLEOTIDE SEQUENCE</scope>
    <source>
        <strain evidence="1">NIOZ-UU159</strain>
    </source>
</reference>
<evidence type="ECO:0000313" key="1">
    <source>
        <dbReference type="EMBL" id="QPI16573.1"/>
    </source>
</evidence>
<dbReference type="EMBL" id="MW030581">
    <property type="protein sequence ID" value="QPI16573.1"/>
    <property type="molecule type" value="Genomic_DNA"/>
</dbReference>
<organism evidence="1">
    <name type="scientific">Virus NIOZ-UU159</name>
    <dbReference type="NCBI Taxonomy" id="2763270"/>
    <lineage>
        <taxon>Viruses</taxon>
    </lineage>
</organism>